<accession>A0A504YU71</accession>
<name>A0A504YU71_FASGI</name>
<feature type="compositionally biased region" description="Basic residues" evidence="1">
    <location>
        <begin position="87"/>
        <end position="98"/>
    </location>
</feature>
<dbReference type="AlphaFoldDB" id="A0A504YU71"/>
<evidence type="ECO:0000256" key="1">
    <source>
        <dbReference type="SAM" id="MobiDB-lite"/>
    </source>
</evidence>
<dbReference type="Proteomes" id="UP000316759">
    <property type="component" value="Unassembled WGS sequence"/>
</dbReference>
<evidence type="ECO:0000313" key="3">
    <source>
        <dbReference type="Proteomes" id="UP000316759"/>
    </source>
</evidence>
<evidence type="ECO:0000313" key="2">
    <source>
        <dbReference type="EMBL" id="TPP63671.1"/>
    </source>
</evidence>
<keyword evidence="3" id="KW-1185">Reference proteome</keyword>
<sequence>MAVRLVRKTKTNFLLSTTKKSRKPKVPVPYGGATAPPASVRHGSHYHEKVTSGKTDVDEKESRKREHTKSRENPEAEKSRKETSSKPKTRSSLRKKKSERSSKGTVISGSNKSLPSKSEFIPVSLSSSAPQPCSQCLVSGYQLPMNEVLVMMAFRYRRSFAIALIMLNNTASVQRGFTG</sequence>
<proteinExistence type="predicted"/>
<comment type="caution">
    <text evidence="2">The sequence shown here is derived from an EMBL/GenBank/DDBJ whole genome shotgun (WGS) entry which is preliminary data.</text>
</comment>
<reference evidence="2 3" key="1">
    <citation type="submission" date="2019-04" db="EMBL/GenBank/DDBJ databases">
        <title>Annotation for the trematode Fasciola gigantica.</title>
        <authorList>
            <person name="Choi Y.-J."/>
        </authorList>
    </citation>
    <scope>NUCLEOTIDE SEQUENCE [LARGE SCALE GENOMIC DNA]</scope>
    <source>
        <strain evidence="2">Uganda_cow_1</strain>
    </source>
</reference>
<feature type="region of interest" description="Disordered" evidence="1">
    <location>
        <begin position="1"/>
        <end position="114"/>
    </location>
</feature>
<gene>
    <name evidence="2" type="ORF">FGIG_03592</name>
</gene>
<protein>
    <submittedName>
        <fullName evidence="2">Uncharacterized protein</fullName>
    </submittedName>
</protein>
<dbReference type="EMBL" id="SUNJ01005365">
    <property type="protein sequence ID" value="TPP63671.1"/>
    <property type="molecule type" value="Genomic_DNA"/>
</dbReference>
<organism evidence="2 3">
    <name type="scientific">Fasciola gigantica</name>
    <name type="common">Giant liver fluke</name>
    <dbReference type="NCBI Taxonomy" id="46835"/>
    <lineage>
        <taxon>Eukaryota</taxon>
        <taxon>Metazoa</taxon>
        <taxon>Spiralia</taxon>
        <taxon>Lophotrochozoa</taxon>
        <taxon>Platyhelminthes</taxon>
        <taxon>Trematoda</taxon>
        <taxon>Digenea</taxon>
        <taxon>Plagiorchiida</taxon>
        <taxon>Echinostomata</taxon>
        <taxon>Echinostomatoidea</taxon>
        <taxon>Fasciolidae</taxon>
        <taxon>Fasciola</taxon>
    </lineage>
</organism>
<feature type="compositionally biased region" description="Basic residues" evidence="1">
    <location>
        <begin position="1"/>
        <end position="10"/>
    </location>
</feature>
<feature type="compositionally biased region" description="Basic and acidic residues" evidence="1">
    <location>
        <begin position="45"/>
        <end position="85"/>
    </location>
</feature>
<feature type="compositionally biased region" description="Polar residues" evidence="1">
    <location>
        <begin position="104"/>
        <end position="114"/>
    </location>
</feature>